<evidence type="ECO:0000313" key="4">
    <source>
        <dbReference type="EMBL" id="CAD8728262.1"/>
    </source>
</evidence>
<evidence type="ECO:0000256" key="1">
    <source>
        <dbReference type="SAM" id="MobiDB-lite"/>
    </source>
</evidence>
<protein>
    <recommendedName>
        <fullName evidence="5">Ricin B lectin domain-containing protein</fullName>
    </recommendedName>
</protein>
<proteinExistence type="predicted"/>
<organism evidence="4">
    <name type="scientific">Pseudo-nitzschia delicatissima</name>
    <dbReference type="NCBI Taxonomy" id="44447"/>
    <lineage>
        <taxon>Eukaryota</taxon>
        <taxon>Sar</taxon>
        <taxon>Stramenopiles</taxon>
        <taxon>Ochrophyta</taxon>
        <taxon>Bacillariophyta</taxon>
        <taxon>Bacillariophyceae</taxon>
        <taxon>Bacillariophycidae</taxon>
        <taxon>Bacillariales</taxon>
        <taxon>Bacillariaceae</taxon>
        <taxon>Pseudo-nitzschia</taxon>
    </lineage>
</organism>
<keyword evidence="2" id="KW-0812">Transmembrane</keyword>
<reference evidence="4" key="1">
    <citation type="submission" date="2021-01" db="EMBL/GenBank/DDBJ databases">
        <authorList>
            <person name="Corre E."/>
            <person name="Pelletier E."/>
            <person name="Niang G."/>
            <person name="Scheremetjew M."/>
            <person name="Finn R."/>
            <person name="Kale V."/>
            <person name="Holt S."/>
            <person name="Cochrane G."/>
            <person name="Meng A."/>
            <person name="Brown T."/>
            <person name="Cohen L."/>
        </authorList>
    </citation>
    <scope>NUCLEOTIDE SEQUENCE</scope>
    <source>
        <strain evidence="4">B596</strain>
    </source>
</reference>
<keyword evidence="2" id="KW-0472">Membrane</keyword>
<keyword evidence="3" id="KW-0732">Signal</keyword>
<evidence type="ECO:0000256" key="3">
    <source>
        <dbReference type="SAM" id="SignalP"/>
    </source>
</evidence>
<feature type="region of interest" description="Disordered" evidence="1">
    <location>
        <begin position="427"/>
        <end position="462"/>
    </location>
</feature>
<feature type="transmembrane region" description="Helical" evidence="2">
    <location>
        <begin position="360"/>
        <end position="380"/>
    </location>
</feature>
<feature type="signal peptide" evidence="3">
    <location>
        <begin position="1"/>
        <end position="21"/>
    </location>
</feature>
<accession>A0A7S0TBW2</accession>
<dbReference type="AlphaFoldDB" id="A0A7S0TBW2"/>
<keyword evidence="2" id="KW-1133">Transmembrane helix</keyword>
<dbReference type="EMBL" id="HBFG01000225">
    <property type="protein sequence ID" value="CAD8728262.1"/>
    <property type="molecule type" value="Transcribed_RNA"/>
</dbReference>
<evidence type="ECO:0000256" key="2">
    <source>
        <dbReference type="SAM" id="Phobius"/>
    </source>
</evidence>
<sequence length="462" mass="50780">MHSISILATAIALFSSTGAMANHEISGNLDLCIPKDGSGNVFLDVSDEHLCLSSVDGIVQPLIRSSNETDFRWQYDNGLLRSPNGLCLGPTVNALSAKGCEPYELVMQECPSDDDYDKSNPKQDPSWALTDSRRMRFIITAEGKVQSLAGVVNPKTLKDKSSSSPYCLTMAKEGEDEFLKAYLVPCQPDESSDTTTTYEGSFKGKEHKCHDRHHHFIEERQVFDVYGTYSGSFLMSLKCHWYTEEKVELAYQVGLPLSSSEATASVNFIEITTLYPSQGNNFETRVMDVIPLDISSGIISVEPLGSNLDGFGYQLDGKITATLRTTEGDGDNDDGLVLSEAGFFLSKTYGNSIVKAQRSFMVYIYTVGCFVACFFLSILAEKFLAKKVRSEGDGSNDGKTVCMSDQDDDEFPLDDNVEEGFGVIHIRVDKDASSSETDTDSNSDIDESRNSTITAIPRENKV</sequence>
<name>A0A7S0TBW2_9STRA</name>
<evidence type="ECO:0008006" key="5">
    <source>
        <dbReference type="Google" id="ProtNLM"/>
    </source>
</evidence>
<feature type="region of interest" description="Disordered" evidence="1">
    <location>
        <begin position="390"/>
        <end position="409"/>
    </location>
</feature>
<feature type="chain" id="PRO_5031236497" description="Ricin B lectin domain-containing protein" evidence="3">
    <location>
        <begin position="22"/>
        <end position="462"/>
    </location>
</feature>
<gene>
    <name evidence="4" type="ORF">PDEL0327_LOCUS153</name>
</gene>